<dbReference type="EMBL" id="CP029186">
    <property type="protein sequence ID" value="AWH83867.1"/>
    <property type="molecule type" value="Genomic_DNA"/>
</dbReference>
<evidence type="ECO:0000256" key="1">
    <source>
        <dbReference type="SAM" id="Phobius"/>
    </source>
</evidence>
<feature type="transmembrane region" description="Helical" evidence="1">
    <location>
        <begin position="85"/>
        <end position="104"/>
    </location>
</feature>
<keyword evidence="3" id="KW-1185">Reference proteome</keyword>
<feature type="transmembrane region" description="Helical" evidence="1">
    <location>
        <begin position="60"/>
        <end position="79"/>
    </location>
</feature>
<keyword evidence="1" id="KW-0472">Membrane</keyword>
<accession>A0A2S1QTX3</accession>
<evidence type="ECO:0000313" key="2">
    <source>
        <dbReference type="EMBL" id="AWH83867.1"/>
    </source>
</evidence>
<dbReference type="KEGG" id="falb:HYN59_01480"/>
<evidence type="ECO:0000313" key="3">
    <source>
        <dbReference type="Proteomes" id="UP000244929"/>
    </source>
</evidence>
<reference evidence="2 3" key="1">
    <citation type="submission" date="2018-04" db="EMBL/GenBank/DDBJ databases">
        <title>Genome sequencing of Flavobacterium sp. HYN0059.</title>
        <authorList>
            <person name="Yi H."/>
            <person name="Baek C."/>
        </authorList>
    </citation>
    <scope>NUCLEOTIDE SEQUENCE [LARGE SCALE GENOMIC DNA]</scope>
    <source>
        <strain evidence="2 3">HYN0059</strain>
    </source>
</reference>
<feature type="transmembrane region" description="Helical" evidence="1">
    <location>
        <begin position="30"/>
        <end position="48"/>
    </location>
</feature>
<keyword evidence="1" id="KW-0812">Transmembrane</keyword>
<proteinExistence type="predicted"/>
<organism evidence="2 3">
    <name type="scientific">Flavobacterium album</name>
    <dbReference type="NCBI Taxonomy" id="2175091"/>
    <lineage>
        <taxon>Bacteria</taxon>
        <taxon>Pseudomonadati</taxon>
        <taxon>Bacteroidota</taxon>
        <taxon>Flavobacteriia</taxon>
        <taxon>Flavobacteriales</taxon>
        <taxon>Flavobacteriaceae</taxon>
        <taxon>Flavobacterium</taxon>
    </lineage>
</organism>
<dbReference type="Proteomes" id="UP000244929">
    <property type="component" value="Chromosome"/>
</dbReference>
<sequence>MKTLHKINTWAVVTNLFLCIIPFLGMLALLPLGLLQLILAFIITGRYYRNLDRKRRSVLLKYWLFVTLEVTIMVVVCLFDGFSDLSAVFLLFLFPACIAIYFVYTTYTITKYFKYGNTAPQH</sequence>
<dbReference type="AlphaFoldDB" id="A0A2S1QTX3"/>
<gene>
    <name evidence="2" type="ORF">HYN59_01480</name>
</gene>
<protein>
    <submittedName>
        <fullName evidence="2">Uncharacterized protein</fullName>
    </submittedName>
</protein>
<keyword evidence="1" id="KW-1133">Transmembrane helix</keyword>
<dbReference type="RefSeq" id="WP_108776577.1">
    <property type="nucleotide sequence ID" value="NZ_CP029186.1"/>
</dbReference>
<name>A0A2S1QTX3_9FLAO</name>